<sequence length="340" mass="37830">MIASSSSLLASSWMNERRDPYEKVDNQSSGGSMDFSQLMHQAEDRNTIAKSTKQLPTLTEEEEVRPSDTFGDTLHSSSPVARALDQSWLPEASTSTPISKVREIQVEVQSEFSFRMSMEFDSNCSMRDVMSVIGNPDLLRLWNESVASLVVTRSSEGAHCGLNRYERHDQDRQYDGEWIEASASLNSPVNGIGMLHSVSNYMWHFVGFPSMSKVSMFVERERGNVGLTIGPFDGGLSAFHTMSVSEYQGAVRLVDAVKLSWDGSEERSSAPVNCCGLWSAVQRCMLRPQVQQQMDQSMSSLHNLRLMVENGEHRKYDDVGGLTIVGANDDQDPAQPLLIT</sequence>
<protein>
    <submittedName>
        <fullName evidence="2">Uncharacterized protein</fullName>
    </submittedName>
</protein>
<feature type="compositionally biased region" description="Polar residues" evidence="1">
    <location>
        <begin position="48"/>
        <end position="57"/>
    </location>
</feature>
<feature type="compositionally biased region" description="Low complexity" evidence="1">
    <location>
        <begin position="1"/>
        <end position="12"/>
    </location>
</feature>
<dbReference type="AlphaFoldDB" id="A0A7S1UYE8"/>
<accession>A0A7S1UYE8</accession>
<feature type="region of interest" description="Disordered" evidence="1">
    <location>
        <begin position="1"/>
        <end position="76"/>
    </location>
</feature>
<feature type="compositionally biased region" description="Polar residues" evidence="1">
    <location>
        <begin position="26"/>
        <end position="39"/>
    </location>
</feature>
<name>A0A7S1UYE8_9STRA</name>
<feature type="compositionally biased region" description="Basic and acidic residues" evidence="1">
    <location>
        <begin position="15"/>
        <end position="25"/>
    </location>
</feature>
<evidence type="ECO:0000256" key="1">
    <source>
        <dbReference type="SAM" id="MobiDB-lite"/>
    </source>
</evidence>
<reference evidence="2" key="1">
    <citation type="submission" date="2021-01" db="EMBL/GenBank/DDBJ databases">
        <authorList>
            <person name="Corre E."/>
            <person name="Pelletier E."/>
            <person name="Niang G."/>
            <person name="Scheremetjew M."/>
            <person name="Finn R."/>
            <person name="Kale V."/>
            <person name="Holt S."/>
            <person name="Cochrane G."/>
            <person name="Meng A."/>
            <person name="Brown T."/>
            <person name="Cohen L."/>
        </authorList>
    </citation>
    <scope>NUCLEOTIDE SEQUENCE</scope>
    <source>
        <strain evidence="2">CCMP 410</strain>
    </source>
</reference>
<proteinExistence type="predicted"/>
<dbReference type="EMBL" id="HBGK01019096">
    <property type="protein sequence ID" value="CAD9280726.1"/>
    <property type="molecule type" value="Transcribed_RNA"/>
</dbReference>
<gene>
    <name evidence="2" type="ORF">GOCE00092_LOCUS9636</name>
</gene>
<organism evidence="2">
    <name type="scientific">Grammatophora oceanica</name>
    <dbReference type="NCBI Taxonomy" id="210454"/>
    <lineage>
        <taxon>Eukaryota</taxon>
        <taxon>Sar</taxon>
        <taxon>Stramenopiles</taxon>
        <taxon>Ochrophyta</taxon>
        <taxon>Bacillariophyta</taxon>
        <taxon>Fragilariophyceae</taxon>
        <taxon>Fragilariophycidae</taxon>
        <taxon>Rhabdonematales</taxon>
        <taxon>Grammatophoraceae</taxon>
        <taxon>Grammatophora</taxon>
    </lineage>
</organism>
<evidence type="ECO:0000313" key="2">
    <source>
        <dbReference type="EMBL" id="CAD9280726.1"/>
    </source>
</evidence>